<dbReference type="PROSITE" id="PS51318">
    <property type="entry name" value="TAT"/>
    <property type="match status" value="1"/>
</dbReference>
<sequence>MTVTRRTLLASGLAAPALGTPALAVDRPMELDSGDAPAPFDIMPEPPFIADPGLLRLDDGWLFHKGDIAVPPILGHEESYQNAKAGIAQGAAAVSYDDSDWRGVELPHDWAMEEVVDPKANVAQGYRWRGIGWYRRTLKLPSEWRGRYLEVQLGAAATNAKVWFNGVLVAHSFSGYTAILIDITPYARFGEELNTLAVRVDAETMEGWWYEGAGLYRHNWLAVRDGVSIVTNGLHADPRRDGAGWTVPVALTVSNIQKTAATVRAEAVLIDPAGRAIGRAEADVTVDPLRTAEAMMTIPVTSPQLWSVDQPTLYRVETQLLRDGKAIDARATRIGFREIRFDAATGFYLNGVATKIKGVCVHQDHAGVGVAMPDAMWEWRVRRLKAMGCNALRCSHHAPAPELLDACDRLGMLVMDENRNFNPSPDYLRQLQWLVRRDRNHPSVFLWSVFNEEPMQGTEQGYEMVRRMAEAVKELDTSRPVTAAMNDGMFSPLNVSDAVDVMGFNYQHRRYDSFHAAHPTKPMTSSEDTSAFMTRGVWKTDMAAHEVSSYDTDAAEWGLTHHESWRMIDTRPFVAGTFVWTGFDYHGEPTPFEWPTTSSVFGIMDLCGFAKMAFHLRRAQWVDDAPALAIAPHWTWPGREGQAIRVMALTNADTVELRLNGQSLGQKKVDRLAMPEWQVPYSAGRLEAVGYRGGREVSRTAVETTGKAVALKLVADRGGMLGTGSDVQPFTVMAVDAKGRVVPDADAPVSFRVTKGVVIGVGNGDPNDHDSEVVPARRLFHGLAQALVRAEAGAGTLMVEATAPGLKPARASVRVIAAEPLPMLPATRPVAMLTDWKRSDFTATRPDPLRRYAGNDMNSLVYARPGRLEGPGEGVWSTYRTSFTPRRRVAEQGGAVVFAEVVGRAEAWVDGVKQAEKTDFAGAPLVVPFPAGAGERQVVLLVEAEPGKASGLGRTISVRER</sequence>
<feature type="domain" description="Glycoside hydrolase family 2 catalytic" evidence="6">
    <location>
        <begin position="347"/>
        <end position="586"/>
    </location>
</feature>
<keyword evidence="10" id="KW-1185">Reference proteome</keyword>
<dbReference type="Gene3D" id="2.60.120.260">
    <property type="entry name" value="Galactose-binding domain-like"/>
    <property type="match status" value="1"/>
</dbReference>
<dbReference type="Pfam" id="PF18565">
    <property type="entry name" value="Glyco_hydro2_C5"/>
    <property type="match status" value="1"/>
</dbReference>
<dbReference type="SUPFAM" id="SSF49303">
    <property type="entry name" value="beta-Galactosidase/glucuronidase domain"/>
    <property type="match status" value="1"/>
</dbReference>
<organism evidence="9 10">
    <name type="scientific">Sphingomonas parapaucimobilis NBRC 15100</name>
    <dbReference type="NCBI Taxonomy" id="1219049"/>
    <lineage>
        <taxon>Bacteria</taxon>
        <taxon>Pseudomonadati</taxon>
        <taxon>Pseudomonadota</taxon>
        <taxon>Alphaproteobacteria</taxon>
        <taxon>Sphingomonadales</taxon>
        <taxon>Sphingomonadaceae</taxon>
        <taxon>Sphingomonas</taxon>
    </lineage>
</organism>
<dbReference type="RefSeq" id="WP_174435561.1">
    <property type="nucleotide sequence ID" value="NZ_BBPI01000095.1"/>
</dbReference>
<dbReference type="PANTHER" id="PTHR42732">
    <property type="entry name" value="BETA-GALACTOSIDASE"/>
    <property type="match status" value="1"/>
</dbReference>
<dbReference type="InterPro" id="IPR006311">
    <property type="entry name" value="TAT_signal"/>
</dbReference>
<dbReference type="SUPFAM" id="SSF51445">
    <property type="entry name" value="(Trans)glycosidases"/>
    <property type="match status" value="1"/>
</dbReference>
<evidence type="ECO:0000313" key="9">
    <source>
        <dbReference type="EMBL" id="GAM02633.1"/>
    </source>
</evidence>
<keyword evidence="4" id="KW-0732">Signal</keyword>
<dbReference type="InterPro" id="IPR051913">
    <property type="entry name" value="GH2_Domain-Containing"/>
</dbReference>
<evidence type="ECO:0000259" key="6">
    <source>
        <dbReference type="Pfam" id="PF02836"/>
    </source>
</evidence>
<dbReference type="InterPro" id="IPR040605">
    <property type="entry name" value="Glyco_hydro2_dom5"/>
</dbReference>
<dbReference type="EMBL" id="BBPI01000095">
    <property type="protein sequence ID" value="GAM02633.1"/>
    <property type="molecule type" value="Genomic_DNA"/>
</dbReference>
<name>A0A0A1WB72_9SPHN</name>
<dbReference type="InterPro" id="IPR013783">
    <property type="entry name" value="Ig-like_fold"/>
</dbReference>
<evidence type="ECO:0000313" key="10">
    <source>
        <dbReference type="Proteomes" id="UP000032305"/>
    </source>
</evidence>
<dbReference type="InterPro" id="IPR023232">
    <property type="entry name" value="Glyco_hydro_2_AS"/>
</dbReference>
<feature type="signal peptide" evidence="4">
    <location>
        <begin position="1"/>
        <end position="24"/>
    </location>
</feature>
<dbReference type="InterPro" id="IPR006103">
    <property type="entry name" value="Glyco_hydro_2_cat"/>
</dbReference>
<feature type="domain" description="Glycoside hydrolase family 2 immunoglobulin-like beta-sandwich" evidence="5">
    <location>
        <begin position="235"/>
        <end position="337"/>
    </location>
</feature>
<evidence type="ECO:0000256" key="2">
    <source>
        <dbReference type="ARBA" id="ARBA00022801"/>
    </source>
</evidence>
<dbReference type="InterPro" id="IPR036156">
    <property type="entry name" value="Beta-gal/glucu_dom_sf"/>
</dbReference>
<evidence type="ECO:0000259" key="7">
    <source>
        <dbReference type="Pfam" id="PF16355"/>
    </source>
</evidence>
<dbReference type="InterPro" id="IPR032311">
    <property type="entry name" value="DUF4982"/>
</dbReference>
<dbReference type="InterPro" id="IPR006102">
    <property type="entry name" value="Ig-like_GH2"/>
</dbReference>
<dbReference type="GO" id="GO:0005975">
    <property type="term" value="P:carbohydrate metabolic process"/>
    <property type="evidence" value="ECO:0007669"/>
    <property type="project" value="InterPro"/>
</dbReference>
<dbReference type="SUPFAM" id="SSF49785">
    <property type="entry name" value="Galactose-binding domain-like"/>
    <property type="match status" value="1"/>
</dbReference>
<evidence type="ECO:0000256" key="4">
    <source>
        <dbReference type="SAM" id="SignalP"/>
    </source>
</evidence>
<dbReference type="Pfam" id="PF02836">
    <property type="entry name" value="Glyco_hydro_2_C"/>
    <property type="match status" value="1"/>
</dbReference>
<evidence type="ECO:0000256" key="3">
    <source>
        <dbReference type="ARBA" id="ARBA00023295"/>
    </source>
</evidence>
<proteinExistence type="inferred from homology"/>
<evidence type="ECO:0000259" key="8">
    <source>
        <dbReference type="Pfam" id="PF18565"/>
    </source>
</evidence>
<dbReference type="Pfam" id="PF16355">
    <property type="entry name" value="DUF4982"/>
    <property type="match status" value="1"/>
</dbReference>
<gene>
    <name evidence="9" type="ORF">SP5_095_00350</name>
</gene>
<comment type="caution">
    <text evidence="9">The sequence shown here is derived from an EMBL/GenBank/DDBJ whole genome shotgun (WGS) entry which is preliminary data.</text>
</comment>
<comment type="similarity">
    <text evidence="1">Belongs to the glycosyl hydrolase 2 family.</text>
</comment>
<accession>A0A0A1WB72</accession>
<dbReference type="Proteomes" id="UP000032305">
    <property type="component" value="Unassembled WGS sequence"/>
</dbReference>
<keyword evidence="2 9" id="KW-0378">Hydrolase</keyword>
<keyword evidence="3" id="KW-0326">Glycosidase</keyword>
<evidence type="ECO:0000259" key="5">
    <source>
        <dbReference type="Pfam" id="PF00703"/>
    </source>
</evidence>
<dbReference type="Gene3D" id="2.60.40.10">
    <property type="entry name" value="Immunoglobulins"/>
    <property type="match status" value="3"/>
</dbReference>
<feature type="domain" description="DUF4982" evidence="7">
    <location>
        <begin position="641"/>
        <end position="697"/>
    </location>
</feature>
<dbReference type="InterPro" id="IPR008979">
    <property type="entry name" value="Galactose-bd-like_sf"/>
</dbReference>
<dbReference type="GO" id="GO:0004553">
    <property type="term" value="F:hydrolase activity, hydrolyzing O-glycosyl compounds"/>
    <property type="evidence" value="ECO:0007669"/>
    <property type="project" value="InterPro"/>
</dbReference>
<dbReference type="Gene3D" id="3.20.20.80">
    <property type="entry name" value="Glycosidases"/>
    <property type="match status" value="1"/>
</dbReference>
<evidence type="ECO:0000256" key="1">
    <source>
        <dbReference type="ARBA" id="ARBA00007401"/>
    </source>
</evidence>
<protein>
    <submittedName>
        <fullName evidence="9">Putative hydrolase</fullName>
    </submittedName>
</protein>
<dbReference type="eggNOG" id="COG3250">
    <property type="taxonomic scope" value="Bacteria"/>
</dbReference>
<feature type="chain" id="PRO_5001993575" evidence="4">
    <location>
        <begin position="25"/>
        <end position="961"/>
    </location>
</feature>
<dbReference type="PROSITE" id="PS00608">
    <property type="entry name" value="GLYCOSYL_HYDROL_F2_2"/>
    <property type="match status" value="1"/>
</dbReference>
<dbReference type="AlphaFoldDB" id="A0A0A1WB72"/>
<reference evidence="9 10" key="1">
    <citation type="submission" date="2014-11" db="EMBL/GenBank/DDBJ databases">
        <title>Whole genome shotgun sequence of Sphingomonas parapaucimobilis NBRC 15100.</title>
        <authorList>
            <person name="Katano-Makiyama Y."/>
            <person name="Hosoyama A."/>
            <person name="Hashimoto M."/>
            <person name="Hosoyama Y."/>
            <person name="Noguchi M."/>
            <person name="Numata M."/>
            <person name="Tsuchikane K."/>
            <person name="Hirakata S."/>
            <person name="Uohara A."/>
            <person name="Shimodaira J."/>
            <person name="Ohji S."/>
            <person name="Ichikawa N."/>
            <person name="Kimura A."/>
            <person name="Yamazoe A."/>
            <person name="Fujita N."/>
        </authorList>
    </citation>
    <scope>NUCLEOTIDE SEQUENCE [LARGE SCALE GENOMIC DNA]</scope>
    <source>
        <strain evidence="9 10">NBRC 15100</strain>
    </source>
</reference>
<dbReference type="InterPro" id="IPR048230">
    <property type="entry name" value="GalA-like"/>
</dbReference>
<dbReference type="NCBIfam" id="NF041462">
    <property type="entry name" value="GalA"/>
    <property type="match status" value="1"/>
</dbReference>
<feature type="domain" description="Glycoside hydrolase family 2" evidence="8">
    <location>
        <begin position="711"/>
        <end position="810"/>
    </location>
</feature>
<dbReference type="PANTHER" id="PTHR42732:SF1">
    <property type="entry name" value="BETA-MANNOSIDASE"/>
    <property type="match status" value="1"/>
</dbReference>
<dbReference type="Pfam" id="PF00703">
    <property type="entry name" value="Glyco_hydro_2"/>
    <property type="match status" value="1"/>
</dbReference>
<dbReference type="InterPro" id="IPR017853">
    <property type="entry name" value="GH"/>
</dbReference>